<protein>
    <submittedName>
        <fullName evidence="1">Uncharacterized protein</fullName>
    </submittedName>
</protein>
<name>B9D3A9_CAMRE</name>
<dbReference type="Proteomes" id="UP000003082">
    <property type="component" value="Unassembled WGS sequence"/>
</dbReference>
<accession>B9D3A9</accession>
<comment type="caution">
    <text evidence="1">The sequence shown here is derived from an EMBL/GenBank/DDBJ whole genome shotgun (WGS) entry which is preliminary data.</text>
</comment>
<sequence>MQALSIIVRIGGEFCEGFGAQTRRKDRYNAFQARVILGLLATK</sequence>
<gene>
    <name evidence="1" type="ORF">CAMRE0001_1984</name>
</gene>
<dbReference type="STRING" id="553218.CAMRE0001_1984"/>
<evidence type="ECO:0000313" key="1">
    <source>
        <dbReference type="EMBL" id="EEF13521.1"/>
    </source>
</evidence>
<proteinExistence type="predicted"/>
<dbReference type="AlphaFoldDB" id="B9D3A9"/>
<evidence type="ECO:0000313" key="2">
    <source>
        <dbReference type="Proteomes" id="UP000003082"/>
    </source>
</evidence>
<organism evidence="1 2">
    <name type="scientific">Campylobacter rectus RM3267</name>
    <dbReference type="NCBI Taxonomy" id="553218"/>
    <lineage>
        <taxon>Bacteria</taxon>
        <taxon>Pseudomonadati</taxon>
        <taxon>Campylobacterota</taxon>
        <taxon>Epsilonproteobacteria</taxon>
        <taxon>Campylobacterales</taxon>
        <taxon>Campylobacteraceae</taxon>
        <taxon>Campylobacter</taxon>
    </lineage>
</organism>
<reference evidence="1 2" key="1">
    <citation type="submission" date="2008-08" db="EMBL/GenBank/DDBJ databases">
        <authorList>
            <person name="Madupu R."/>
            <person name="Durkin A.S."/>
            <person name="Torralba M."/>
            <person name="Methe B."/>
            <person name="Sutton G.G."/>
            <person name="Strausberg R.L."/>
            <person name="Nelson K.E."/>
        </authorList>
    </citation>
    <scope>NUCLEOTIDE SEQUENCE [LARGE SCALE GENOMIC DNA]</scope>
    <source>
        <strain evidence="1 2">RM3267</strain>
    </source>
</reference>
<keyword evidence="2" id="KW-1185">Reference proteome</keyword>
<dbReference type="EMBL" id="ACFU01000019">
    <property type="protein sequence ID" value="EEF13521.1"/>
    <property type="molecule type" value="Genomic_DNA"/>
</dbReference>